<dbReference type="InterPro" id="IPR010657">
    <property type="entry name" value="ImpA_N"/>
</dbReference>
<organism evidence="2 3">
    <name type="scientific">Lysobacter cavernae</name>
    <dbReference type="NCBI Taxonomy" id="1685901"/>
    <lineage>
        <taxon>Bacteria</taxon>
        <taxon>Pseudomonadati</taxon>
        <taxon>Pseudomonadota</taxon>
        <taxon>Gammaproteobacteria</taxon>
        <taxon>Lysobacterales</taxon>
        <taxon>Lysobacteraceae</taxon>
        <taxon>Lysobacter</taxon>
    </lineage>
</organism>
<dbReference type="InterPro" id="IPR017740">
    <property type="entry name" value="TssA-like"/>
</dbReference>
<sequence>MLELDALLAPISDANPCGEDLSFSVEYDVILEARRADDPSLEQGEWVTDLKTADWPVVASQCGKLLQQRSKDLRLAAWWAESQTQLHGFAGLAQGYRLVAALCDRYWDQVHPQIEDSDLEQRVGNLSWLLDQSAQWLRRLPLVQSAQGRYSLADIEAAHARRGNEDAGGAASVEAIEAARRATPHEFYLRLIEAVPDCREALRELQQSVDAHLGQDGPSFATARDQLDHLNDTARRFAREAGVLVDGHTGEDGATDPSGAAAAGHGGGPAFGTIDSRKEAIAQLRRVAEFFRRTEPHSPVAYLADKAARWGEMPLHVWLKRVIKDDSTLSQIEELLDTGDNAQGEY</sequence>
<comment type="caution">
    <text evidence="2">The sequence shown here is derived from an EMBL/GenBank/DDBJ whole genome shotgun (WGS) entry which is preliminary data.</text>
</comment>
<proteinExistence type="predicted"/>
<dbReference type="EMBL" id="JBHRXK010000006">
    <property type="protein sequence ID" value="MFC3551863.1"/>
    <property type="molecule type" value="Genomic_DNA"/>
</dbReference>
<evidence type="ECO:0000313" key="3">
    <source>
        <dbReference type="Proteomes" id="UP001595740"/>
    </source>
</evidence>
<evidence type="ECO:0000313" key="2">
    <source>
        <dbReference type="EMBL" id="MFC3551863.1"/>
    </source>
</evidence>
<evidence type="ECO:0000259" key="1">
    <source>
        <dbReference type="Pfam" id="PF06812"/>
    </source>
</evidence>
<keyword evidence="3" id="KW-1185">Reference proteome</keyword>
<dbReference type="RefSeq" id="WP_386759632.1">
    <property type="nucleotide sequence ID" value="NZ_JBHRXK010000006.1"/>
</dbReference>
<reference evidence="3" key="1">
    <citation type="journal article" date="2019" name="Int. J. Syst. Evol. Microbiol.">
        <title>The Global Catalogue of Microorganisms (GCM) 10K type strain sequencing project: providing services to taxonomists for standard genome sequencing and annotation.</title>
        <authorList>
            <consortium name="The Broad Institute Genomics Platform"/>
            <consortium name="The Broad Institute Genome Sequencing Center for Infectious Disease"/>
            <person name="Wu L."/>
            <person name="Ma J."/>
        </authorList>
    </citation>
    <scope>NUCLEOTIDE SEQUENCE [LARGE SCALE GENOMIC DNA]</scope>
    <source>
        <strain evidence="3">KCTC 42875</strain>
    </source>
</reference>
<dbReference type="PANTHER" id="PTHR37951">
    <property type="entry name" value="CYTOPLASMIC PROTEIN-RELATED"/>
    <property type="match status" value="1"/>
</dbReference>
<dbReference type="Proteomes" id="UP001595740">
    <property type="component" value="Unassembled WGS sequence"/>
</dbReference>
<accession>A0ABV7RUI1</accession>
<protein>
    <submittedName>
        <fullName evidence="2">Type VI secretion system protein TssA</fullName>
    </submittedName>
</protein>
<gene>
    <name evidence="2" type="primary">tssA</name>
    <name evidence="2" type="ORF">ACFOLC_12705</name>
</gene>
<dbReference type="PANTHER" id="PTHR37951:SF1">
    <property type="entry name" value="TYPE VI SECRETION SYSTEM COMPONENT TSSA1"/>
    <property type="match status" value="1"/>
</dbReference>
<dbReference type="NCBIfam" id="TIGR03363">
    <property type="entry name" value="VI_chp_8"/>
    <property type="match status" value="1"/>
</dbReference>
<dbReference type="Pfam" id="PF06812">
    <property type="entry name" value="ImpA_N"/>
    <property type="match status" value="1"/>
</dbReference>
<feature type="domain" description="ImpA N-terminal" evidence="1">
    <location>
        <begin position="8"/>
        <end position="130"/>
    </location>
</feature>
<name>A0ABV7RUI1_9GAMM</name>